<evidence type="ECO:0000313" key="6">
    <source>
        <dbReference type="Proteomes" id="UP001589709"/>
    </source>
</evidence>
<evidence type="ECO:0000256" key="2">
    <source>
        <dbReference type="ARBA" id="ARBA00023125"/>
    </source>
</evidence>
<dbReference type="SUPFAM" id="SSF53822">
    <property type="entry name" value="Periplasmic binding protein-like I"/>
    <property type="match status" value="1"/>
</dbReference>
<dbReference type="GO" id="GO:0003677">
    <property type="term" value="F:DNA binding"/>
    <property type="evidence" value="ECO:0007669"/>
    <property type="project" value="UniProtKB-KW"/>
</dbReference>
<dbReference type="PROSITE" id="PS50932">
    <property type="entry name" value="HTH_LACI_2"/>
    <property type="match status" value="1"/>
</dbReference>
<reference evidence="5 6" key="1">
    <citation type="submission" date="2024-09" db="EMBL/GenBank/DDBJ databases">
        <authorList>
            <person name="Sun Q."/>
            <person name="Mori K."/>
        </authorList>
    </citation>
    <scope>NUCLEOTIDE SEQUENCE [LARGE SCALE GENOMIC DNA]</scope>
    <source>
        <strain evidence="5 6">JCM 6917</strain>
    </source>
</reference>
<keyword evidence="1" id="KW-0805">Transcription regulation</keyword>
<dbReference type="PANTHER" id="PTHR30146">
    <property type="entry name" value="LACI-RELATED TRANSCRIPTIONAL REPRESSOR"/>
    <property type="match status" value="1"/>
</dbReference>
<dbReference type="SMART" id="SM00354">
    <property type="entry name" value="HTH_LACI"/>
    <property type="match status" value="1"/>
</dbReference>
<keyword evidence="2 5" id="KW-0238">DNA-binding</keyword>
<dbReference type="InterPro" id="IPR028082">
    <property type="entry name" value="Peripla_BP_I"/>
</dbReference>
<accession>A0ABV5N0V3</accession>
<evidence type="ECO:0000256" key="1">
    <source>
        <dbReference type="ARBA" id="ARBA00023015"/>
    </source>
</evidence>
<proteinExistence type="predicted"/>
<dbReference type="Gene3D" id="3.40.50.2300">
    <property type="match status" value="2"/>
</dbReference>
<gene>
    <name evidence="5" type="ORF">ACFF45_14180</name>
</gene>
<dbReference type="PANTHER" id="PTHR30146:SF138">
    <property type="entry name" value="TRANSCRIPTIONAL REGULATORY PROTEIN"/>
    <property type="match status" value="1"/>
</dbReference>
<dbReference type="InterPro" id="IPR010982">
    <property type="entry name" value="Lambda_DNA-bd_dom_sf"/>
</dbReference>
<organism evidence="5 6">
    <name type="scientific">Streptomyces cinereospinus</name>
    <dbReference type="NCBI Taxonomy" id="285561"/>
    <lineage>
        <taxon>Bacteria</taxon>
        <taxon>Bacillati</taxon>
        <taxon>Actinomycetota</taxon>
        <taxon>Actinomycetes</taxon>
        <taxon>Kitasatosporales</taxon>
        <taxon>Streptomycetaceae</taxon>
        <taxon>Streptomyces</taxon>
    </lineage>
</organism>
<keyword evidence="3" id="KW-0804">Transcription</keyword>
<comment type="caution">
    <text evidence="5">The sequence shown here is derived from an EMBL/GenBank/DDBJ whole genome shotgun (WGS) entry which is preliminary data.</text>
</comment>
<name>A0ABV5N0V3_9ACTN</name>
<dbReference type="Proteomes" id="UP001589709">
    <property type="component" value="Unassembled WGS sequence"/>
</dbReference>
<evidence type="ECO:0000259" key="4">
    <source>
        <dbReference type="PROSITE" id="PS50932"/>
    </source>
</evidence>
<sequence>MKGPEASRAVTATDVARLAQVSQSTVSLVLNGKWRGRIREETARRVMATARELSYQVNQAARSLRLGSTGTVLLVVPTLENAAFSAVHAGAARAGATNGIGVVVFPLSAEDGCGPFPVPKQAIDGVLACSMSADDVAELRSGLPLVVLDDTPTGHAPTVRMDLGGGMAHILAHLTSLGHRRIMHVRADRPASTFTDRARAFDQCTLSHPDITASHVSCSLDPRHVRDQLMTVLASPSRPTALVCDDDNMAMGVYYAASTLGLTVGEGLSVVGFNDLPLASLVSPSLTTLRLPLSDLGFHGMQMFVDIRNGATVEDVVLGTDLVVRRSTGPAPVSTDAV</sequence>
<evidence type="ECO:0000313" key="5">
    <source>
        <dbReference type="EMBL" id="MFB9463821.1"/>
    </source>
</evidence>
<dbReference type="CDD" id="cd01392">
    <property type="entry name" value="HTH_LacI"/>
    <property type="match status" value="1"/>
</dbReference>
<dbReference type="EMBL" id="JBHMCY010000022">
    <property type="protein sequence ID" value="MFB9463821.1"/>
    <property type="molecule type" value="Genomic_DNA"/>
</dbReference>
<dbReference type="InterPro" id="IPR046335">
    <property type="entry name" value="LacI/GalR-like_sensor"/>
</dbReference>
<dbReference type="CDD" id="cd06267">
    <property type="entry name" value="PBP1_LacI_sugar_binding-like"/>
    <property type="match status" value="1"/>
</dbReference>
<dbReference type="SUPFAM" id="SSF47413">
    <property type="entry name" value="lambda repressor-like DNA-binding domains"/>
    <property type="match status" value="1"/>
</dbReference>
<dbReference type="RefSeq" id="WP_381346217.1">
    <property type="nucleotide sequence ID" value="NZ_JBHMCY010000022.1"/>
</dbReference>
<dbReference type="Pfam" id="PF00356">
    <property type="entry name" value="LacI"/>
    <property type="match status" value="1"/>
</dbReference>
<protein>
    <submittedName>
        <fullName evidence="5">LacI family DNA-binding transcriptional regulator</fullName>
    </submittedName>
</protein>
<evidence type="ECO:0000256" key="3">
    <source>
        <dbReference type="ARBA" id="ARBA00023163"/>
    </source>
</evidence>
<dbReference type="Pfam" id="PF13377">
    <property type="entry name" value="Peripla_BP_3"/>
    <property type="match status" value="1"/>
</dbReference>
<feature type="domain" description="HTH lacI-type" evidence="4">
    <location>
        <begin position="10"/>
        <end position="66"/>
    </location>
</feature>
<keyword evidence="6" id="KW-1185">Reference proteome</keyword>
<dbReference type="Gene3D" id="1.10.260.40">
    <property type="entry name" value="lambda repressor-like DNA-binding domains"/>
    <property type="match status" value="1"/>
</dbReference>
<dbReference type="InterPro" id="IPR000843">
    <property type="entry name" value="HTH_LacI"/>
</dbReference>